<proteinExistence type="predicted"/>
<dbReference type="RefSeq" id="WP_217848279.1">
    <property type="nucleotide sequence ID" value="NZ_CP077073.1"/>
</dbReference>
<evidence type="ECO:0000313" key="2">
    <source>
        <dbReference type="Proteomes" id="UP001047646"/>
    </source>
</evidence>
<reference evidence="1" key="1">
    <citation type="journal article" date="2021" name="Microorganisms">
        <title>The Ever-Expanding Pseudomonas Genus: Description of 43 New Species and Partition of the Pseudomonas putida Group.</title>
        <authorList>
            <person name="Girard L."/>
            <person name="Lood C."/>
            <person name="Hofte M."/>
            <person name="Vandamme P."/>
            <person name="Rokni-Zadeh H."/>
            <person name="van Noort V."/>
            <person name="Lavigne R."/>
            <person name="De Mot R."/>
        </authorList>
    </citation>
    <scope>NUCLEOTIDE SEQUENCE</scope>
    <source>
        <strain evidence="1">COW39</strain>
    </source>
</reference>
<keyword evidence="2" id="KW-1185">Reference proteome</keyword>
<organism evidence="1 2">
    <name type="scientific">Pseudomonas muyukensis</name>
    <dbReference type="NCBI Taxonomy" id="2842357"/>
    <lineage>
        <taxon>Bacteria</taxon>
        <taxon>Pseudomonadati</taxon>
        <taxon>Pseudomonadota</taxon>
        <taxon>Gammaproteobacteria</taxon>
        <taxon>Pseudomonadales</taxon>
        <taxon>Pseudomonadaceae</taxon>
        <taxon>Pseudomonas</taxon>
    </lineage>
</organism>
<accession>A0ABX8M617</accession>
<name>A0ABX8M617_9PSED</name>
<evidence type="ECO:0000313" key="1">
    <source>
        <dbReference type="EMBL" id="QXH33913.1"/>
    </source>
</evidence>
<gene>
    <name evidence="1" type="ORF">KSS95_17270</name>
</gene>
<dbReference type="Proteomes" id="UP001047646">
    <property type="component" value="Chromosome"/>
</dbReference>
<sequence length="49" mass="5614">MHITVLIENNHLKAGRERHLKPRERVEAQQRSAAGIDPLVQGNFLVQQD</sequence>
<dbReference type="EMBL" id="CP077073">
    <property type="protein sequence ID" value="QXH33913.1"/>
    <property type="molecule type" value="Genomic_DNA"/>
</dbReference>
<protein>
    <submittedName>
        <fullName evidence="1">Uncharacterized protein</fullName>
    </submittedName>
</protein>